<dbReference type="AlphaFoldDB" id="A0A9D4Y5U7"/>
<evidence type="ECO:0000313" key="1">
    <source>
        <dbReference type="EMBL" id="KAI5433322.1"/>
    </source>
</evidence>
<dbReference type="Proteomes" id="UP001058974">
    <property type="component" value="Chromosome 2"/>
</dbReference>
<dbReference type="PANTHER" id="PTHR46567:SF2">
    <property type="entry name" value="RNA POLYMERASE II TRANSCRIPTION MEDIATORS PROTEIN"/>
    <property type="match status" value="1"/>
</dbReference>
<accession>A0A9D4Y5U7</accession>
<sequence>MIPEDQLPQPESLPNCNPLPCSEQLEDNLIRDIKPMHHDHLAQYDTVPNNHLDHFEALSPGQLANSQMLHHYELENNETLHENQLIHDMPLANAIQLSSPSSEKTVVSENENNFIQIILTRLLVRPDVAPLFSELISLFGKSLEDSMLLQAKWFLGVFKPWGLFSPCTDLITTKRNKRKVDSLSLEEGEVAEGVGVKRPLKGFSQVSDSEGSAIKQLHGSERAFLELILPCINQSSDESRYSFASDLIKQLSYIEQQIVVVTRGPGKPAASMLVTESPENKVNARKTIKGGSPGLARRLTFSTDSSPPSPAALRASMSLRIQLIMRLFPILYTNGEPSVRNMRHTLASVILRLLCSRTVFEDANVLVNATHSTLLKGEVESPSEVACAAFGDSSVSNKWEVLTHFGEIQR</sequence>
<protein>
    <submittedName>
        <fullName evidence="1">Uncharacterized protein</fullName>
    </submittedName>
</protein>
<organism evidence="1 2">
    <name type="scientific">Pisum sativum</name>
    <name type="common">Garden pea</name>
    <name type="synonym">Lathyrus oleraceus</name>
    <dbReference type="NCBI Taxonomy" id="3888"/>
    <lineage>
        <taxon>Eukaryota</taxon>
        <taxon>Viridiplantae</taxon>
        <taxon>Streptophyta</taxon>
        <taxon>Embryophyta</taxon>
        <taxon>Tracheophyta</taxon>
        <taxon>Spermatophyta</taxon>
        <taxon>Magnoliopsida</taxon>
        <taxon>eudicotyledons</taxon>
        <taxon>Gunneridae</taxon>
        <taxon>Pentapetalae</taxon>
        <taxon>rosids</taxon>
        <taxon>fabids</taxon>
        <taxon>Fabales</taxon>
        <taxon>Fabaceae</taxon>
        <taxon>Papilionoideae</taxon>
        <taxon>50 kb inversion clade</taxon>
        <taxon>NPAAA clade</taxon>
        <taxon>Hologalegina</taxon>
        <taxon>IRL clade</taxon>
        <taxon>Fabeae</taxon>
        <taxon>Lathyrus</taxon>
    </lineage>
</organism>
<proteinExistence type="predicted"/>
<dbReference type="PANTHER" id="PTHR46567">
    <property type="entry name" value="MEDIATOR OF RNA POLYMERASE II TRANSCRIPTION SUBUNIT 12"/>
    <property type="match status" value="1"/>
</dbReference>
<keyword evidence="2" id="KW-1185">Reference proteome</keyword>
<dbReference type="EMBL" id="JAMSHJ010000002">
    <property type="protein sequence ID" value="KAI5433322.1"/>
    <property type="molecule type" value="Genomic_DNA"/>
</dbReference>
<reference evidence="1 2" key="1">
    <citation type="journal article" date="2022" name="Nat. Genet.">
        <title>Improved pea reference genome and pan-genome highlight genomic features and evolutionary characteristics.</title>
        <authorList>
            <person name="Yang T."/>
            <person name="Liu R."/>
            <person name="Luo Y."/>
            <person name="Hu S."/>
            <person name="Wang D."/>
            <person name="Wang C."/>
            <person name="Pandey M.K."/>
            <person name="Ge S."/>
            <person name="Xu Q."/>
            <person name="Li N."/>
            <person name="Li G."/>
            <person name="Huang Y."/>
            <person name="Saxena R.K."/>
            <person name="Ji Y."/>
            <person name="Li M."/>
            <person name="Yan X."/>
            <person name="He Y."/>
            <person name="Liu Y."/>
            <person name="Wang X."/>
            <person name="Xiang C."/>
            <person name="Varshney R.K."/>
            <person name="Ding H."/>
            <person name="Gao S."/>
            <person name="Zong X."/>
        </authorList>
    </citation>
    <scope>NUCLEOTIDE SEQUENCE [LARGE SCALE GENOMIC DNA]</scope>
    <source>
        <strain evidence="1 2">cv. Zhongwan 6</strain>
    </source>
</reference>
<name>A0A9D4Y5U7_PEA</name>
<comment type="caution">
    <text evidence="1">The sequence shown here is derived from an EMBL/GenBank/DDBJ whole genome shotgun (WGS) entry which is preliminary data.</text>
</comment>
<dbReference type="Gramene" id="Psat02G0055900-T1">
    <property type="protein sequence ID" value="KAI5433322.1"/>
    <property type="gene ID" value="KIW84_020559"/>
</dbReference>
<gene>
    <name evidence="1" type="ORF">KIW84_020559</name>
</gene>
<evidence type="ECO:0000313" key="2">
    <source>
        <dbReference type="Proteomes" id="UP001058974"/>
    </source>
</evidence>